<evidence type="ECO:0000313" key="1">
    <source>
        <dbReference type="EMBL" id="MDO8064066.1"/>
    </source>
</evidence>
<organism evidence="1 2">
    <name type="scientific">Candidatus Phytoplasma bonamiae</name>
    <dbReference type="NCBI Taxonomy" id="2982626"/>
    <lineage>
        <taxon>Bacteria</taxon>
        <taxon>Bacillati</taxon>
        <taxon>Mycoplasmatota</taxon>
        <taxon>Mollicutes</taxon>
        <taxon>Acholeplasmatales</taxon>
        <taxon>Acholeplasmataceae</taxon>
        <taxon>Candidatus Phytoplasma</taxon>
        <taxon>16SrII (Peanut WB group)</taxon>
    </lineage>
</organism>
<reference evidence="1 2" key="1">
    <citation type="journal article" date="2023" name="Int. J. Syst. Evol. Microbiol.">
        <title>The observation of taxonomic boundaries for the 16SrII and 16SrXXV phytoplasmas using genome-based delimitation.</title>
        <authorList>
            <person name="Rodrigues Jardim B."/>
            <person name="Tran-Nguyen L.T.T."/>
            <person name="Gambley C."/>
            <person name="Al-Sadi A.M."/>
            <person name="Al-Subhi A.M."/>
            <person name="Foissac X."/>
            <person name="Salar P."/>
            <person name="Cai H."/>
            <person name="Yang J.Y."/>
            <person name="Davis R."/>
            <person name="Jones L."/>
            <person name="Rodoni B."/>
            <person name="Constable F.E."/>
        </authorList>
    </citation>
    <scope>NUCLEOTIDE SEQUENCE [LARGE SCALE GENOMIC DNA]</scope>
    <source>
        <strain evidence="1">BAWM-225</strain>
    </source>
</reference>
<protein>
    <submittedName>
        <fullName evidence="1">Uncharacterized protein</fullName>
    </submittedName>
</protein>
<sequence>MGGIICNNTGKTNFEIEMQILLFNNNKQQFINVLIKNIKIIKKYIKKASE</sequence>
<evidence type="ECO:0000313" key="2">
    <source>
        <dbReference type="Proteomes" id="UP001170683"/>
    </source>
</evidence>
<comment type="caution">
    <text evidence="1">The sequence shown here is derived from an EMBL/GenBank/DDBJ whole genome shotgun (WGS) entry which is preliminary data.</text>
</comment>
<keyword evidence="2" id="KW-1185">Reference proteome</keyword>
<gene>
    <name evidence="1" type="ORF">OC701_01090</name>
</gene>
<proteinExistence type="predicted"/>
<dbReference type="EMBL" id="JAOSIQ010000007">
    <property type="protein sequence ID" value="MDO8064066.1"/>
    <property type="molecule type" value="Genomic_DNA"/>
</dbReference>
<name>A0ABT9D7I6_9MOLU</name>
<dbReference type="Proteomes" id="UP001170683">
    <property type="component" value="Unassembled WGS sequence"/>
</dbReference>
<dbReference type="RefSeq" id="WP_304514271.1">
    <property type="nucleotide sequence ID" value="NZ_JAOSIQ010000007.1"/>
</dbReference>
<accession>A0ABT9D7I6</accession>